<reference evidence="3" key="2">
    <citation type="submission" date="2022-03" db="EMBL/GenBank/DDBJ databases">
        <title>Draft title - Genomic analysis of global carrot germplasm unveils the trajectory of domestication and the origin of high carotenoid orange carrot.</title>
        <authorList>
            <person name="Iorizzo M."/>
            <person name="Ellison S."/>
            <person name="Senalik D."/>
            <person name="Macko-Podgorni A."/>
            <person name="Grzebelus D."/>
            <person name="Bostan H."/>
            <person name="Rolling W."/>
            <person name="Curaba J."/>
            <person name="Simon P."/>
        </authorList>
    </citation>
    <scope>NUCLEOTIDE SEQUENCE</scope>
    <source>
        <tissue evidence="3">Leaf</tissue>
    </source>
</reference>
<dbReference type="GO" id="GO:0003723">
    <property type="term" value="F:RNA binding"/>
    <property type="evidence" value="ECO:0007669"/>
    <property type="project" value="EnsemblPlants"/>
</dbReference>
<dbReference type="PROSITE" id="PS51375">
    <property type="entry name" value="PPR"/>
    <property type="match status" value="6"/>
</dbReference>
<comment type="similarity">
    <text evidence="1">Belongs to the PPR family. P subfamily.</text>
</comment>
<dbReference type="Pfam" id="PF13041">
    <property type="entry name" value="PPR_2"/>
    <property type="match status" value="2"/>
</dbReference>
<evidence type="ECO:0000256" key="2">
    <source>
        <dbReference type="ARBA" id="ARBA00022737"/>
    </source>
</evidence>
<keyword evidence="4" id="KW-1185">Reference proteome</keyword>
<evidence type="ECO:0000313" key="3">
    <source>
        <dbReference type="EMBL" id="WOH16091.1"/>
    </source>
</evidence>
<dbReference type="GO" id="GO:0005739">
    <property type="term" value="C:mitochondrion"/>
    <property type="evidence" value="ECO:0007669"/>
    <property type="project" value="EnsemblPlants"/>
</dbReference>
<organism evidence="3 4">
    <name type="scientific">Daucus carota subsp. sativus</name>
    <name type="common">Carrot</name>
    <dbReference type="NCBI Taxonomy" id="79200"/>
    <lineage>
        <taxon>Eukaryota</taxon>
        <taxon>Viridiplantae</taxon>
        <taxon>Streptophyta</taxon>
        <taxon>Embryophyta</taxon>
        <taxon>Tracheophyta</taxon>
        <taxon>Spermatophyta</taxon>
        <taxon>Magnoliopsida</taxon>
        <taxon>eudicotyledons</taxon>
        <taxon>Gunneridae</taxon>
        <taxon>Pentapetalae</taxon>
        <taxon>asterids</taxon>
        <taxon>campanulids</taxon>
        <taxon>Apiales</taxon>
        <taxon>Apiaceae</taxon>
        <taxon>Apioideae</taxon>
        <taxon>Scandiceae</taxon>
        <taxon>Daucinae</taxon>
        <taxon>Daucus</taxon>
        <taxon>Daucus sect. Daucus</taxon>
    </lineage>
</organism>
<evidence type="ECO:0000256" key="1">
    <source>
        <dbReference type="ARBA" id="ARBA00007626"/>
    </source>
</evidence>
<dbReference type="Gramene" id="KZM83107">
    <property type="protein sequence ID" value="KZM83107"/>
    <property type="gene ID" value="DCAR_030676"/>
</dbReference>
<dbReference type="InterPro" id="IPR002885">
    <property type="entry name" value="PPR_rpt"/>
</dbReference>
<dbReference type="InterPro" id="IPR011990">
    <property type="entry name" value="TPR-like_helical_dom_sf"/>
</dbReference>
<keyword evidence="2" id="KW-0677">Repeat</keyword>
<dbReference type="NCBIfam" id="TIGR00756">
    <property type="entry name" value="PPR"/>
    <property type="match status" value="7"/>
</dbReference>
<protein>
    <submittedName>
        <fullName evidence="3">Uncharacterized protein</fullName>
    </submittedName>
</protein>
<dbReference type="EMBL" id="CP093351">
    <property type="protein sequence ID" value="WOH16091.1"/>
    <property type="molecule type" value="Genomic_DNA"/>
</dbReference>
<dbReference type="Pfam" id="PF01535">
    <property type="entry name" value="PPR"/>
    <property type="match status" value="4"/>
</dbReference>
<dbReference type="Gene3D" id="1.25.40.10">
    <property type="entry name" value="Tetratricopeptide repeat domain"/>
    <property type="match status" value="3"/>
</dbReference>
<dbReference type="PANTHER" id="PTHR47941">
    <property type="entry name" value="PENTATRICOPEPTIDE REPEAT-CONTAINING PROTEIN 3, MITOCHONDRIAL"/>
    <property type="match status" value="1"/>
</dbReference>
<accession>A0A175YI70</accession>
<sequence length="562" mass="64602">MLFKLAKFGAFWRFRTRFDVKVCRGDVYTRNGVCSLLCSSFSSMTMSKDVDEASNLVESPELPSWVKFSEKGVLSSSPDDDFVLPSISHWVDENKVLDLKVGLESQGGDVDGSDVDKISRILKNPFDSPDDVVQALNDCGVAVSNDLVDQLLKRFSKNWIMAFGYFKWAQMQEGFKHFPHSYNMMIDILGKSKKFDLMWEMVEEMDQLGGHVTFDTLTKVMRRLAKACKYSDVIEAFRNMDQFQLKRDVVTLNVLIDILAKEGTVELAQDMYNEFRNQITPDRVTYNVLIRGWCKVGNMDKARQIMEEMQKSGVCPDVISYTPFINAYCHERNFRKVDEILEEMQEKNCPPNVVTYTIVMHARGKAKEIDEALAISETMKKNGCVPDAAFCSSLIYILCKAGRLKDAQDVFEDMPNQGLIPDVLTYNTMITSACHHLQEENALKLLQKMEENHCPPDLETYIPLLKMCCRLKRIKMIYFLLSHMLRNDVSVGLDTYVVLIRGLCRSGKLEHACLFFEEAVLRKFVPWENIYKDLEKKLEERGMSKAKKQIEELMLLAKQQKT</sequence>
<dbReference type="AlphaFoldDB" id="A0A175YI70"/>
<name>A0A175YI70_DAUCS</name>
<dbReference type="OMA" id="FIEAYCH"/>
<evidence type="ECO:0000313" key="4">
    <source>
        <dbReference type="Proteomes" id="UP000077755"/>
    </source>
</evidence>
<dbReference type="KEGG" id="dcr:108201856"/>
<dbReference type="Proteomes" id="UP000077755">
    <property type="component" value="Chromosome 9"/>
</dbReference>
<proteinExistence type="inferred from homology"/>
<gene>
    <name evidence="3" type="ORF">DCAR_0935640</name>
</gene>
<reference evidence="3" key="1">
    <citation type="journal article" date="2016" name="Nat. Genet.">
        <title>A high-quality carrot genome assembly provides new insights into carotenoid accumulation and asterid genome evolution.</title>
        <authorList>
            <person name="Iorizzo M."/>
            <person name="Ellison S."/>
            <person name="Senalik D."/>
            <person name="Zeng P."/>
            <person name="Satapoomin P."/>
            <person name="Huang J."/>
            <person name="Bowman M."/>
            <person name="Iovene M."/>
            <person name="Sanseverino W."/>
            <person name="Cavagnaro P."/>
            <person name="Yildiz M."/>
            <person name="Macko-Podgorni A."/>
            <person name="Moranska E."/>
            <person name="Grzebelus E."/>
            <person name="Grzebelus D."/>
            <person name="Ashrafi H."/>
            <person name="Zheng Z."/>
            <person name="Cheng S."/>
            <person name="Spooner D."/>
            <person name="Van Deynze A."/>
            <person name="Simon P."/>
        </authorList>
    </citation>
    <scope>NUCLEOTIDE SEQUENCE</scope>
    <source>
        <tissue evidence="3">Leaf</tissue>
    </source>
</reference>
<dbReference type="OrthoDB" id="185373at2759"/>